<evidence type="ECO:0000313" key="1">
    <source>
        <dbReference type="EMBL" id="CAG8826282.1"/>
    </source>
</evidence>
<proteinExistence type="predicted"/>
<organism evidence="1 2">
    <name type="scientific">Racocetra persica</name>
    <dbReference type="NCBI Taxonomy" id="160502"/>
    <lineage>
        <taxon>Eukaryota</taxon>
        <taxon>Fungi</taxon>
        <taxon>Fungi incertae sedis</taxon>
        <taxon>Mucoromycota</taxon>
        <taxon>Glomeromycotina</taxon>
        <taxon>Glomeromycetes</taxon>
        <taxon>Diversisporales</taxon>
        <taxon>Gigasporaceae</taxon>
        <taxon>Racocetra</taxon>
    </lineage>
</organism>
<gene>
    <name evidence="1" type="ORF">RPERSI_LOCUS26700</name>
</gene>
<sequence length="137" mass="16039">MADTANQIKINVLLNSKPKAENLLRQFAAAFNIPYTNHRVVRAKLQKEYEKRVFPPINNRIMGEMRTRLQRRDKEHRRRMQEQQRINTCHDIIEGKSKPETDLPSGFEMDNDGNNNQLIENTENRPKTNDGVLIAEI</sequence>
<keyword evidence="2" id="KW-1185">Reference proteome</keyword>
<protein>
    <submittedName>
        <fullName evidence="1">31639_t:CDS:1</fullName>
    </submittedName>
</protein>
<dbReference type="Proteomes" id="UP000789920">
    <property type="component" value="Unassembled WGS sequence"/>
</dbReference>
<evidence type="ECO:0000313" key="2">
    <source>
        <dbReference type="Proteomes" id="UP000789920"/>
    </source>
</evidence>
<dbReference type="EMBL" id="CAJVQC010091899">
    <property type="protein sequence ID" value="CAG8826282.1"/>
    <property type="molecule type" value="Genomic_DNA"/>
</dbReference>
<comment type="caution">
    <text evidence="1">The sequence shown here is derived from an EMBL/GenBank/DDBJ whole genome shotgun (WGS) entry which is preliminary data.</text>
</comment>
<name>A0ACA9S439_9GLOM</name>
<reference evidence="1" key="1">
    <citation type="submission" date="2021-06" db="EMBL/GenBank/DDBJ databases">
        <authorList>
            <person name="Kallberg Y."/>
            <person name="Tangrot J."/>
            <person name="Rosling A."/>
        </authorList>
    </citation>
    <scope>NUCLEOTIDE SEQUENCE</scope>
    <source>
        <strain evidence="1">MA461A</strain>
    </source>
</reference>
<feature type="non-terminal residue" evidence="1">
    <location>
        <position position="137"/>
    </location>
</feature>
<accession>A0ACA9S439</accession>